<name>A0AAN6ZPF4_9PEZI</name>
<evidence type="ECO:0000313" key="3">
    <source>
        <dbReference type="Proteomes" id="UP001302676"/>
    </source>
</evidence>
<dbReference type="GeneID" id="87813369"/>
<dbReference type="RefSeq" id="XP_062638550.1">
    <property type="nucleotide sequence ID" value="XM_062776756.1"/>
</dbReference>
<dbReference type="EMBL" id="MU853571">
    <property type="protein sequence ID" value="KAK4145179.1"/>
    <property type="molecule type" value="Genomic_DNA"/>
</dbReference>
<keyword evidence="3" id="KW-1185">Reference proteome</keyword>
<reference evidence="2" key="2">
    <citation type="submission" date="2023-05" db="EMBL/GenBank/DDBJ databases">
        <authorList>
            <consortium name="Lawrence Berkeley National Laboratory"/>
            <person name="Steindorff A."/>
            <person name="Hensen N."/>
            <person name="Bonometti L."/>
            <person name="Westerberg I."/>
            <person name="Brannstrom I.O."/>
            <person name="Guillou S."/>
            <person name="Cros-Aarteil S."/>
            <person name="Calhoun S."/>
            <person name="Haridas S."/>
            <person name="Kuo A."/>
            <person name="Mondo S."/>
            <person name="Pangilinan J."/>
            <person name="Riley R."/>
            <person name="Labutti K."/>
            <person name="Andreopoulos B."/>
            <person name="Lipzen A."/>
            <person name="Chen C."/>
            <person name="Yanf M."/>
            <person name="Daum C."/>
            <person name="Ng V."/>
            <person name="Clum A."/>
            <person name="Ohm R."/>
            <person name="Martin F."/>
            <person name="Silar P."/>
            <person name="Natvig D."/>
            <person name="Lalanne C."/>
            <person name="Gautier V."/>
            <person name="Ament-Velasquez S.L."/>
            <person name="Kruys A."/>
            <person name="Hutchinson M.I."/>
            <person name="Powell A.J."/>
            <person name="Barry K."/>
            <person name="Miller A.N."/>
            <person name="Grigoriev I.V."/>
            <person name="Debuchy R."/>
            <person name="Gladieux P."/>
            <person name="Thoren M.H."/>
            <person name="Johannesson H."/>
        </authorList>
    </citation>
    <scope>NUCLEOTIDE SEQUENCE</scope>
    <source>
        <strain evidence="2">CBS 141.50</strain>
    </source>
</reference>
<dbReference type="Proteomes" id="UP001302676">
    <property type="component" value="Unassembled WGS sequence"/>
</dbReference>
<feature type="region of interest" description="Disordered" evidence="1">
    <location>
        <begin position="29"/>
        <end position="61"/>
    </location>
</feature>
<evidence type="ECO:0000256" key="1">
    <source>
        <dbReference type="SAM" id="MobiDB-lite"/>
    </source>
</evidence>
<evidence type="ECO:0000313" key="2">
    <source>
        <dbReference type="EMBL" id="KAK4145179.1"/>
    </source>
</evidence>
<comment type="caution">
    <text evidence="2">The sequence shown here is derived from an EMBL/GenBank/DDBJ whole genome shotgun (WGS) entry which is preliminary data.</text>
</comment>
<sequence length="61" mass="6911">MNPNPLSDREKALEDQWIKQKECVSRGLLTQRRKQMAKDAAAKKQEAAKQTTQGQDQAGQK</sequence>
<proteinExistence type="predicted"/>
<dbReference type="AlphaFoldDB" id="A0AAN6ZPF4"/>
<reference evidence="2" key="1">
    <citation type="journal article" date="2023" name="Mol. Phylogenet. Evol.">
        <title>Genome-scale phylogeny and comparative genomics of the fungal order Sordariales.</title>
        <authorList>
            <person name="Hensen N."/>
            <person name="Bonometti L."/>
            <person name="Westerberg I."/>
            <person name="Brannstrom I.O."/>
            <person name="Guillou S."/>
            <person name="Cros-Aarteil S."/>
            <person name="Calhoun S."/>
            <person name="Haridas S."/>
            <person name="Kuo A."/>
            <person name="Mondo S."/>
            <person name="Pangilinan J."/>
            <person name="Riley R."/>
            <person name="LaButti K."/>
            <person name="Andreopoulos B."/>
            <person name="Lipzen A."/>
            <person name="Chen C."/>
            <person name="Yan M."/>
            <person name="Daum C."/>
            <person name="Ng V."/>
            <person name="Clum A."/>
            <person name="Steindorff A."/>
            <person name="Ohm R.A."/>
            <person name="Martin F."/>
            <person name="Silar P."/>
            <person name="Natvig D.O."/>
            <person name="Lalanne C."/>
            <person name="Gautier V."/>
            <person name="Ament-Velasquez S.L."/>
            <person name="Kruys A."/>
            <person name="Hutchinson M.I."/>
            <person name="Powell A.J."/>
            <person name="Barry K."/>
            <person name="Miller A.N."/>
            <person name="Grigoriev I.V."/>
            <person name="Debuchy R."/>
            <person name="Gladieux P."/>
            <person name="Hiltunen Thoren M."/>
            <person name="Johannesson H."/>
        </authorList>
    </citation>
    <scope>NUCLEOTIDE SEQUENCE</scope>
    <source>
        <strain evidence="2">CBS 141.50</strain>
    </source>
</reference>
<organism evidence="2 3">
    <name type="scientific">Dichotomopilus funicola</name>
    <dbReference type="NCBI Taxonomy" id="1934379"/>
    <lineage>
        <taxon>Eukaryota</taxon>
        <taxon>Fungi</taxon>
        <taxon>Dikarya</taxon>
        <taxon>Ascomycota</taxon>
        <taxon>Pezizomycotina</taxon>
        <taxon>Sordariomycetes</taxon>
        <taxon>Sordariomycetidae</taxon>
        <taxon>Sordariales</taxon>
        <taxon>Chaetomiaceae</taxon>
        <taxon>Dichotomopilus</taxon>
    </lineage>
</organism>
<gene>
    <name evidence="2" type="ORF">C8A04DRAFT_10903</name>
</gene>
<accession>A0AAN6ZPF4</accession>
<protein>
    <submittedName>
        <fullName evidence="2">Uncharacterized protein</fullName>
    </submittedName>
</protein>
<feature type="compositionally biased region" description="Basic and acidic residues" evidence="1">
    <location>
        <begin position="36"/>
        <end position="47"/>
    </location>
</feature>